<evidence type="ECO:0000256" key="3">
    <source>
        <dbReference type="SAM" id="SignalP"/>
    </source>
</evidence>
<dbReference type="InterPro" id="IPR001375">
    <property type="entry name" value="Peptidase_S9_cat"/>
</dbReference>
<dbReference type="SUPFAM" id="SSF82171">
    <property type="entry name" value="DPP6 N-terminal domain-like"/>
    <property type="match status" value="1"/>
</dbReference>
<dbReference type="InterPro" id="IPR011659">
    <property type="entry name" value="WD40"/>
</dbReference>
<keyword evidence="6" id="KW-1185">Reference proteome</keyword>
<feature type="chain" id="PRO_5015392401" evidence="3">
    <location>
        <begin position="24"/>
        <end position="657"/>
    </location>
</feature>
<dbReference type="Gene3D" id="2.120.10.30">
    <property type="entry name" value="TolB, C-terminal domain"/>
    <property type="match status" value="1"/>
</dbReference>
<dbReference type="InterPro" id="IPR029058">
    <property type="entry name" value="AB_hydrolase_fold"/>
</dbReference>
<evidence type="ECO:0000259" key="4">
    <source>
        <dbReference type="Pfam" id="PF00326"/>
    </source>
</evidence>
<name>A0A2S7D9B3_9XANT</name>
<evidence type="ECO:0000313" key="6">
    <source>
        <dbReference type="Proteomes" id="UP000238191"/>
    </source>
</evidence>
<protein>
    <submittedName>
        <fullName evidence="5">S9 family peptidase</fullName>
    </submittedName>
</protein>
<feature type="domain" description="Peptidase S9 prolyl oligopeptidase catalytic" evidence="4">
    <location>
        <begin position="457"/>
        <end position="656"/>
    </location>
</feature>
<comment type="caution">
    <text evidence="5">The sequence shown here is derived from an EMBL/GenBank/DDBJ whole genome shotgun (WGS) entry which is preliminary data.</text>
</comment>
<proteinExistence type="predicted"/>
<dbReference type="PANTHER" id="PTHR42776:SF27">
    <property type="entry name" value="DIPEPTIDYL PEPTIDASE FAMILY MEMBER 6"/>
    <property type="match status" value="1"/>
</dbReference>
<dbReference type="Pfam" id="PF00326">
    <property type="entry name" value="Peptidase_S9"/>
    <property type="match status" value="1"/>
</dbReference>
<dbReference type="Gene3D" id="3.40.50.1820">
    <property type="entry name" value="alpha/beta hydrolase"/>
    <property type="match status" value="1"/>
</dbReference>
<accession>A0A2S7D9B3</accession>
<dbReference type="Pfam" id="PF07676">
    <property type="entry name" value="PD40"/>
    <property type="match status" value="1"/>
</dbReference>
<dbReference type="PROSITE" id="PS51257">
    <property type="entry name" value="PROKAR_LIPOPROTEIN"/>
    <property type="match status" value="1"/>
</dbReference>
<dbReference type="InterPro" id="IPR011042">
    <property type="entry name" value="6-blade_b-propeller_TolB-like"/>
</dbReference>
<dbReference type="EMBL" id="MDEI01000001">
    <property type="protein sequence ID" value="PPU70407.1"/>
    <property type="molecule type" value="Genomic_DNA"/>
</dbReference>
<sequence>MRYRFATWWLLSGWLLSVGCAFAQTVPTPAQIMQLRSVGDPQISPDGRRIAYTVATPQAQGKPPLSKIWQIPARGAAAAVSMPSSDEADDQHPRWSADGRRLLFLSTRPLPDDATGGERLAPTQVWQQTEAAAPQLLTRSAGEVSGFSLSPDARQIAYLALDPPTAQAAADTDAKRDAVQTERPTRFSRVWVCDLQSSKTRVLTPPGLQVHDLAWSPDGQHLALRVSDGTTLNDYWYASRVQLLSLQDGVLGAVLEPHASALPLQWSPDGSRLLYGQLGEHGMVANLIVHHLRHQRRVVLARDWPGTLWLARWQNNGSLIGEGLQGVRGVFLRIDADSGRWKPLARPQIPYQAFSVARNGEVAYLGLRDDQPAEVWTLHAGQLAPHSSTNPQVATWTHGQVRELSWTASRDGRTIAGVLVTPPGWKAGTPLPTLVQIHGGPGAAWASGWLGSWHDWAQLLSTHGYAVFLPNPRGSEGQGAAFAELARHDWGGADFQDVLDGVDQLEREGVIDPARLAIGGWSYGGYLSAWAVTQSSRFRTAIVGAGVVDIGAMALTTDVPDYLPGYFGDPVRNRADYDAHSPIRYADKVHVPVLILHGQADRRVPPSQGDMLYRALKLQGTAVEQVTYPRGPHWFYETEHGVDVQQRVLDWLDAQLR</sequence>
<dbReference type="GO" id="GO:0004252">
    <property type="term" value="F:serine-type endopeptidase activity"/>
    <property type="evidence" value="ECO:0007669"/>
    <property type="project" value="TreeGrafter"/>
</dbReference>
<dbReference type="InterPro" id="IPR015943">
    <property type="entry name" value="WD40/YVTN_repeat-like_dom_sf"/>
</dbReference>
<dbReference type="OrthoDB" id="9812921at2"/>
<organism evidence="5 6">
    <name type="scientific">Xanthomonas pisi</name>
    <dbReference type="NCBI Taxonomy" id="56457"/>
    <lineage>
        <taxon>Bacteria</taxon>
        <taxon>Pseudomonadati</taxon>
        <taxon>Pseudomonadota</taxon>
        <taxon>Gammaproteobacteria</taxon>
        <taxon>Lysobacterales</taxon>
        <taxon>Lysobacteraceae</taxon>
        <taxon>Xanthomonas</taxon>
    </lineage>
</organism>
<keyword evidence="3" id="KW-0732">Signal</keyword>
<dbReference type="Proteomes" id="UP000238191">
    <property type="component" value="Unassembled WGS sequence"/>
</dbReference>
<gene>
    <name evidence="5" type="ORF">XpiCFBP4643_02065</name>
</gene>
<evidence type="ECO:0000256" key="1">
    <source>
        <dbReference type="ARBA" id="ARBA00022801"/>
    </source>
</evidence>
<keyword evidence="1" id="KW-0378">Hydrolase</keyword>
<evidence type="ECO:0000313" key="5">
    <source>
        <dbReference type="EMBL" id="PPU70407.1"/>
    </source>
</evidence>
<keyword evidence="2" id="KW-0720">Serine protease</keyword>
<dbReference type="PANTHER" id="PTHR42776">
    <property type="entry name" value="SERINE PEPTIDASE S9 FAMILY MEMBER"/>
    <property type="match status" value="1"/>
</dbReference>
<reference evidence="6" key="1">
    <citation type="submission" date="2016-08" db="EMBL/GenBank/DDBJ databases">
        <authorList>
            <person name="Merda D."/>
            <person name="Briand M."/>
            <person name="Taghouti G."/>
            <person name="Carrere S."/>
            <person name="Gouzy J."/>
            <person name="Portier P."/>
            <person name="Jacques M.-A."/>
            <person name="Fischer-Le Saux M."/>
        </authorList>
    </citation>
    <scope>NUCLEOTIDE SEQUENCE [LARGE SCALE GENOMIC DNA]</scope>
    <source>
        <strain evidence="6">CFBP4643</strain>
    </source>
</reference>
<evidence type="ECO:0000256" key="2">
    <source>
        <dbReference type="ARBA" id="ARBA00022825"/>
    </source>
</evidence>
<keyword evidence="2" id="KW-0645">Protease</keyword>
<dbReference type="GO" id="GO:0006508">
    <property type="term" value="P:proteolysis"/>
    <property type="evidence" value="ECO:0007669"/>
    <property type="project" value="InterPro"/>
</dbReference>
<dbReference type="SUPFAM" id="SSF53474">
    <property type="entry name" value="alpha/beta-Hydrolases"/>
    <property type="match status" value="1"/>
</dbReference>
<dbReference type="AlphaFoldDB" id="A0A2S7D9B3"/>
<feature type="signal peptide" evidence="3">
    <location>
        <begin position="1"/>
        <end position="23"/>
    </location>
</feature>
<dbReference type="Gene3D" id="2.130.10.10">
    <property type="entry name" value="YVTN repeat-like/Quinoprotein amine dehydrogenase"/>
    <property type="match status" value="1"/>
</dbReference>
<dbReference type="RefSeq" id="WP_046962599.1">
    <property type="nucleotide sequence ID" value="NZ_MDEI01000001.1"/>
</dbReference>